<evidence type="ECO:0000313" key="1">
    <source>
        <dbReference type="EMBL" id="GBM25131.1"/>
    </source>
</evidence>
<dbReference type="Proteomes" id="UP000499080">
    <property type="component" value="Unassembled WGS sequence"/>
</dbReference>
<sequence length="89" mass="9996">MSGNLELVVQLAGKLKATEAVKISVFAYEFDNPTNFMPGDEVIGNSFQPFLFEVWHWLPHMPRHCENTFRSIVKCRANSTITAIIAVGL</sequence>
<proteinExistence type="predicted"/>
<protein>
    <submittedName>
        <fullName evidence="1">Uncharacterized protein</fullName>
    </submittedName>
</protein>
<evidence type="ECO:0000313" key="2">
    <source>
        <dbReference type="Proteomes" id="UP000499080"/>
    </source>
</evidence>
<organism evidence="1 2">
    <name type="scientific">Araneus ventricosus</name>
    <name type="common">Orbweaver spider</name>
    <name type="synonym">Epeira ventricosa</name>
    <dbReference type="NCBI Taxonomy" id="182803"/>
    <lineage>
        <taxon>Eukaryota</taxon>
        <taxon>Metazoa</taxon>
        <taxon>Ecdysozoa</taxon>
        <taxon>Arthropoda</taxon>
        <taxon>Chelicerata</taxon>
        <taxon>Arachnida</taxon>
        <taxon>Araneae</taxon>
        <taxon>Araneomorphae</taxon>
        <taxon>Entelegynae</taxon>
        <taxon>Araneoidea</taxon>
        <taxon>Araneidae</taxon>
        <taxon>Araneus</taxon>
    </lineage>
</organism>
<dbReference type="AlphaFoldDB" id="A0A4Y2E8A3"/>
<reference evidence="1 2" key="1">
    <citation type="journal article" date="2019" name="Sci. Rep.">
        <title>Orb-weaving spider Araneus ventricosus genome elucidates the spidroin gene catalogue.</title>
        <authorList>
            <person name="Kono N."/>
            <person name="Nakamura H."/>
            <person name="Ohtoshi R."/>
            <person name="Moran D.A.P."/>
            <person name="Shinohara A."/>
            <person name="Yoshida Y."/>
            <person name="Fujiwara M."/>
            <person name="Mori M."/>
            <person name="Tomita M."/>
            <person name="Arakawa K."/>
        </authorList>
    </citation>
    <scope>NUCLEOTIDE SEQUENCE [LARGE SCALE GENOMIC DNA]</scope>
</reference>
<accession>A0A4Y2E8A3</accession>
<comment type="caution">
    <text evidence="1">The sequence shown here is derived from an EMBL/GenBank/DDBJ whole genome shotgun (WGS) entry which is preliminary data.</text>
</comment>
<gene>
    <name evidence="1" type="ORF">AVEN_96694_1</name>
</gene>
<keyword evidence="2" id="KW-1185">Reference proteome</keyword>
<dbReference type="EMBL" id="BGPR01000531">
    <property type="protein sequence ID" value="GBM25131.1"/>
    <property type="molecule type" value="Genomic_DNA"/>
</dbReference>
<name>A0A4Y2E8A3_ARAVE</name>